<accession>A0AAE0M2P0</accession>
<dbReference type="EMBL" id="JAUEDM010000005">
    <property type="protein sequence ID" value="KAK3315724.1"/>
    <property type="molecule type" value="Genomic_DNA"/>
</dbReference>
<dbReference type="Proteomes" id="UP001283341">
    <property type="component" value="Unassembled WGS sequence"/>
</dbReference>
<feature type="transmembrane region" description="Helical" evidence="1">
    <location>
        <begin position="7"/>
        <end position="26"/>
    </location>
</feature>
<keyword evidence="1" id="KW-0472">Membrane</keyword>
<organism evidence="2 3">
    <name type="scientific">Apodospora peruviana</name>
    <dbReference type="NCBI Taxonomy" id="516989"/>
    <lineage>
        <taxon>Eukaryota</taxon>
        <taxon>Fungi</taxon>
        <taxon>Dikarya</taxon>
        <taxon>Ascomycota</taxon>
        <taxon>Pezizomycotina</taxon>
        <taxon>Sordariomycetes</taxon>
        <taxon>Sordariomycetidae</taxon>
        <taxon>Sordariales</taxon>
        <taxon>Lasiosphaeriaceae</taxon>
        <taxon>Apodospora</taxon>
    </lineage>
</organism>
<evidence type="ECO:0000256" key="1">
    <source>
        <dbReference type="SAM" id="Phobius"/>
    </source>
</evidence>
<reference evidence="2" key="1">
    <citation type="journal article" date="2023" name="Mol. Phylogenet. Evol.">
        <title>Genome-scale phylogeny and comparative genomics of the fungal order Sordariales.</title>
        <authorList>
            <person name="Hensen N."/>
            <person name="Bonometti L."/>
            <person name="Westerberg I."/>
            <person name="Brannstrom I.O."/>
            <person name="Guillou S."/>
            <person name="Cros-Aarteil S."/>
            <person name="Calhoun S."/>
            <person name="Haridas S."/>
            <person name="Kuo A."/>
            <person name="Mondo S."/>
            <person name="Pangilinan J."/>
            <person name="Riley R."/>
            <person name="LaButti K."/>
            <person name="Andreopoulos B."/>
            <person name="Lipzen A."/>
            <person name="Chen C."/>
            <person name="Yan M."/>
            <person name="Daum C."/>
            <person name="Ng V."/>
            <person name="Clum A."/>
            <person name="Steindorff A."/>
            <person name="Ohm R.A."/>
            <person name="Martin F."/>
            <person name="Silar P."/>
            <person name="Natvig D.O."/>
            <person name="Lalanne C."/>
            <person name="Gautier V."/>
            <person name="Ament-Velasquez S.L."/>
            <person name="Kruys A."/>
            <person name="Hutchinson M.I."/>
            <person name="Powell A.J."/>
            <person name="Barry K."/>
            <person name="Miller A.N."/>
            <person name="Grigoriev I.V."/>
            <person name="Debuchy R."/>
            <person name="Gladieux P."/>
            <person name="Hiltunen Thoren M."/>
            <person name="Johannesson H."/>
        </authorList>
    </citation>
    <scope>NUCLEOTIDE SEQUENCE</scope>
    <source>
        <strain evidence="2">CBS 118394</strain>
    </source>
</reference>
<gene>
    <name evidence="2" type="ORF">B0H66DRAFT_270074</name>
</gene>
<keyword evidence="1" id="KW-0812">Transmembrane</keyword>
<proteinExistence type="predicted"/>
<comment type="caution">
    <text evidence="2">The sequence shown here is derived from an EMBL/GenBank/DDBJ whole genome shotgun (WGS) entry which is preliminary data.</text>
</comment>
<keyword evidence="3" id="KW-1185">Reference proteome</keyword>
<dbReference type="AlphaFoldDB" id="A0AAE0M2P0"/>
<evidence type="ECO:0000313" key="2">
    <source>
        <dbReference type="EMBL" id="KAK3315724.1"/>
    </source>
</evidence>
<reference evidence="2" key="2">
    <citation type="submission" date="2023-06" db="EMBL/GenBank/DDBJ databases">
        <authorList>
            <consortium name="Lawrence Berkeley National Laboratory"/>
            <person name="Haridas S."/>
            <person name="Hensen N."/>
            <person name="Bonometti L."/>
            <person name="Westerberg I."/>
            <person name="Brannstrom I.O."/>
            <person name="Guillou S."/>
            <person name="Cros-Aarteil S."/>
            <person name="Calhoun S."/>
            <person name="Kuo A."/>
            <person name="Mondo S."/>
            <person name="Pangilinan J."/>
            <person name="Riley R."/>
            <person name="Labutti K."/>
            <person name="Andreopoulos B."/>
            <person name="Lipzen A."/>
            <person name="Chen C."/>
            <person name="Yanf M."/>
            <person name="Daum C."/>
            <person name="Ng V."/>
            <person name="Clum A."/>
            <person name="Steindorff A."/>
            <person name="Ohm R."/>
            <person name="Martin F."/>
            <person name="Silar P."/>
            <person name="Natvig D."/>
            <person name="Lalanne C."/>
            <person name="Gautier V."/>
            <person name="Ament-Velasquez S.L."/>
            <person name="Kruys A."/>
            <person name="Hutchinson M.I."/>
            <person name="Powell A.J."/>
            <person name="Barry K."/>
            <person name="Miller A.N."/>
            <person name="Grigoriev I.V."/>
            <person name="Debuchy R."/>
            <person name="Gladieux P."/>
            <person name="Thoren M.H."/>
            <person name="Johannesson H."/>
        </authorList>
    </citation>
    <scope>NUCLEOTIDE SEQUENCE</scope>
    <source>
        <strain evidence="2">CBS 118394</strain>
    </source>
</reference>
<keyword evidence="1" id="KW-1133">Transmembrane helix</keyword>
<sequence length="135" mass="14757">MIISWASCTAFSSILGWVVWVVLLRLEVFLEALWASIMASVSATLSLPVSRTFLRVMGSWLCNSASKKATLAFNPAIWALRSSRAFPAFPRTCRTCRLASPDLIPDVMALLGGWKRTPKGQLSGVPESQGVVESR</sequence>
<name>A0AAE0M2P0_9PEZI</name>
<evidence type="ECO:0000313" key="3">
    <source>
        <dbReference type="Proteomes" id="UP001283341"/>
    </source>
</evidence>
<feature type="transmembrane region" description="Helical" evidence="1">
    <location>
        <begin position="32"/>
        <end position="49"/>
    </location>
</feature>
<protein>
    <submittedName>
        <fullName evidence="2">Uncharacterized protein</fullName>
    </submittedName>
</protein>